<dbReference type="CDD" id="cd06171">
    <property type="entry name" value="Sigma70_r4"/>
    <property type="match status" value="1"/>
</dbReference>
<evidence type="ECO:0000256" key="1">
    <source>
        <dbReference type="ARBA" id="ARBA00010641"/>
    </source>
</evidence>
<dbReference type="PANTHER" id="PTHR43133">
    <property type="entry name" value="RNA POLYMERASE ECF-TYPE SIGMA FACTO"/>
    <property type="match status" value="1"/>
</dbReference>
<keyword evidence="9" id="KW-1185">Reference proteome</keyword>
<dbReference type="NCBIfam" id="TIGR02937">
    <property type="entry name" value="sigma70-ECF"/>
    <property type="match status" value="1"/>
</dbReference>
<dbReference type="InterPro" id="IPR013249">
    <property type="entry name" value="RNA_pol_sigma70_r4_t2"/>
</dbReference>
<sequence>MVLFLMKQKISIEHLYHEHYKEITFYLFRRTRHLETAKDLAQDTFIKAFNGLDSFKGHSSIKTWLYTIAHHTFINWYRRDVKYQFSDISTNENLMQSTYELPEQHLFRTVKNETLKQHISQLTDKHQSVLILREFQELSYEDIAEILGWSLSKVKTTLHRARLELKKRMSASGEDGQI</sequence>
<dbReference type="InterPro" id="IPR014296">
    <property type="entry name" value="RNA_pol_sigma-M_bacilli"/>
</dbReference>
<dbReference type="InterPro" id="IPR014284">
    <property type="entry name" value="RNA_pol_sigma-70_dom"/>
</dbReference>
<dbReference type="Gene3D" id="1.10.1740.10">
    <property type="match status" value="1"/>
</dbReference>
<dbReference type="Gene3D" id="1.10.10.10">
    <property type="entry name" value="Winged helix-like DNA-binding domain superfamily/Winged helix DNA-binding domain"/>
    <property type="match status" value="1"/>
</dbReference>
<reference evidence="8 9" key="1">
    <citation type="journal article" date="2011" name="Front. Microbiol.">
        <title>Genomic signatures of strain selection and enhancement in Bacillus atrophaeus var. globigii, a historical biowarfare simulant.</title>
        <authorList>
            <person name="Gibbons H.S."/>
            <person name="Broomall S.M."/>
            <person name="McNew L.A."/>
            <person name="Daligault H."/>
            <person name="Chapman C."/>
            <person name="Bruce D."/>
            <person name="Karavis M."/>
            <person name="Krepps M."/>
            <person name="McGregor P.A."/>
            <person name="Hong C."/>
            <person name="Park K.H."/>
            <person name="Akmal A."/>
            <person name="Feldman A."/>
            <person name="Lin J.S."/>
            <person name="Chang W.E."/>
            <person name="Higgs B.W."/>
            <person name="Demirev P."/>
            <person name="Lindquist J."/>
            <person name="Liem A."/>
            <person name="Fochler E."/>
            <person name="Read T.D."/>
            <person name="Tapia R."/>
            <person name="Johnson S."/>
            <person name="Bishop-Lilly K.A."/>
            <person name="Detter C."/>
            <person name="Han C."/>
            <person name="Sozhamannan S."/>
            <person name="Rosenzweig C.N."/>
            <person name="Skowronski E.W."/>
        </authorList>
    </citation>
    <scope>NUCLEOTIDE SEQUENCE [LARGE SCALE GENOMIC DNA]</scope>
    <source>
        <strain evidence="8 9">1942</strain>
    </source>
</reference>
<evidence type="ECO:0000259" key="6">
    <source>
        <dbReference type="Pfam" id="PF04542"/>
    </source>
</evidence>
<dbReference type="InterPro" id="IPR007627">
    <property type="entry name" value="RNA_pol_sigma70_r2"/>
</dbReference>
<feature type="domain" description="RNA polymerase sigma factor 70 region 4 type 2" evidence="7">
    <location>
        <begin position="119"/>
        <end position="165"/>
    </location>
</feature>
<keyword evidence="4" id="KW-0238">DNA-binding</keyword>
<evidence type="ECO:0000313" key="9">
    <source>
        <dbReference type="Proteomes" id="UP000006867"/>
    </source>
</evidence>
<keyword evidence="3" id="KW-0731">Sigma factor</keyword>
<dbReference type="EMBL" id="CP002207">
    <property type="protein sequence ID" value="ADP31982.1"/>
    <property type="molecule type" value="Genomic_DNA"/>
</dbReference>
<keyword evidence="5" id="KW-0804">Transcription</keyword>
<dbReference type="Pfam" id="PF08281">
    <property type="entry name" value="Sigma70_r4_2"/>
    <property type="match status" value="1"/>
</dbReference>
<dbReference type="InterPro" id="IPR036388">
    <property type="entry name" value="WH-like_DNA-bd_sf"/>
</dbReference>
<evidence type="ECO:0000313" key="8">
    <source>
        <dbReference type="EMBL" id="ADP31982.1"/>
    </source>
</evidence>
<dbReference type="InterPro" id="IPR013324">
    <property type="entry name" value="RNA_pol_sigma_r3/r4-like"/>
</dbReference>
<organism evidence="8 9">
    <name type="scientific">Bacillus atrophaeus (strain 1942)</name>
    <dbReference type="NCBI Taxonomy" id="720555"/>
    <lineage>
        <taxon>Bacteria</taxon>
        <taxon>Bacillati</taxon>
        <taxon>Bacillota</taxon>
        <taxon>Bacilli</taxon>
        <taxon>Bacillales</taxon>
        <taxon>Bacillaceae</taxon>
        <taxon>Bacillus</taxon>
    </lineage>
</organism>
<dbReference type="SUPFAM" id="SSF88946">
    <property type="entry name" value="Sigma2 domain of RNA polymerase sigma factors"/>
    <property type="match status" value="1"/>
</dbReference>
<proteinExistence type="inferred from homology"/>
<evidence type="ECO:0000259" key="7">
    <source>
        <dbReference type="Pfam" id="PF08281"/>
    </source>
</evidence>
<accession>A0ABM5LVY6</accession>
<dbReference type="SUPFAM" id="SSF88659">
    <property type="entry name" value="Sigma3 and sigma4 domains of RNA polymerase sigma factors"/>
    <property type="match status" value="1"/>
</dbReference>
<name>A0ABM5LVY6_BACA1</name>
<feature type="domain" description="RNA polymerase sigma-70 region 2" evidence="6">
    <location>
        <begin position="15"/>
        <end position="80"/>
    </location>
</feature>
<keyword evidence="2" id="KW-0805">Transcription regulation</keyword>
<dbReference type="InterPro" id="IPR039425">
    <property type="entry name" value="RNA_pol_sigma-70-like"/>
</dbReference>
<dbReference type="InterPro" id="IPR013325">
    <property type="entry name" value="RNA_pol_sigma_r2"/>
</dbReference>
<comment type="similarity">
    <text evidence="1">Belongs to the sigma-70 factor family. ECF subfamily.</text>
</comment>
<gene>
    <name evidence="8" type="ordered locus">BATR1942_05140</name>
</gene>
<dbReference type="Proteomes" id="UP000006867">
    <property type="component" value="Chromosome"/>
</dbReference>
<dbReference type="NCBIfam" id="TIGR02950">
    <property type="entry name" value="SigM_subfam"/>
    <property type="match status" value="1"/>
</dbReference>
<evidence type="ECO:0000256" key="2">
    <source>
        <dbReference type="ARBA" id="ARBA00023015"/>
    </source>
</evidence>
<evidence type="ECO:0000256" key="5">
    <source>
        <dbReference type="ARBA" id="ARBA00023163"/>
    </source>
</evidence>
<evidence type="ECO:0000256" key="4">
    <source>
        <dbReference type="ARBA" id="ARBA00023125"/>
    </source>
</evidence>
<protein>
    <submittedName>
        <fullName evidence="8">RNA polymerase ECF-type sigma factor</fullName>
    </submittedName>
</protein>
<dbReference type="Pfam" id="PF04542">
    <property type="entry name" value="Sigma70_r2"/>
    <property type="match status" value="1"/>
</dbReference>
<evidence type="ECO:0000256" key="3">
    <source>
        <dbReference type="ARBA" id="ARBA00023082"/>
    </source>
</evidence>
<dbReference type="PANTHER" id="PTHR43133:SF52">
    <property type="entry name" value="ECF RNA POLYMERASE SIGMA FACTOR SIGL"/>
    <property type="match status" value="1"/>
</dbReference>